<reference evidence="1 2" key="1">
    <citation type="submission" date="2016-05" db="EMBL/GenBank/DDBJ databases">
        <title>Niabella ginsenosidivorans BS26 whole genome sequencing.</title>
        <authorList>
            <person name="Im W.T."/>
            <person name="Siddiqi M.Z."/>
        </authorList>
    </citation>
    <scope>NUCLEOTIDE SEQUENCE [LARGE SCALE GENOMIC DNA]</scope>
    <source>
        <strain evidence="1 2">BS26</strain>
    </source>
</reference>
<proteinExistence type="predicted"/>
<dbReference type="Proteomes" id="UP000077667">
    <property type="component" value="Chromosome"/>
</dbReference>
<keyword evidence="2" id="KW-1185">Reference proteome</keyword>
<dbReference type="STRING" id="1176587.A8C56_03410"/>
<accession>A0A1A9I0A3</accession>
<dbReference type="KEGG" id="nia:A8C56_03410"/>
<organism evidence="1 2">
    <name type="scientific">Niabella ginsenosidivorans</name>
    <dbReference type="NCBI Taxonomy" id="1176587"/>
    <lineage>
        <taxon>Bacteria</taxon>
        <taxon>Pseudomonadati</taxon>
        <taxon>Bacteroidota</taxon>
        <taxon>Chitinophagia</taxon>
        <taxon>Chitinophagales</taxon>
        <taxon>Chitinophagaceae</taxon>
        <taxon>Niabella</taxon>
    </lineage>
</organism>
<gene>
    <name evidence="1" type="ORF">A8C56_03410</name>
</gene>
<dbReference type="EMBL" id="CP015772">
    <property type="protein sequence ID" value="ANH80160.1"/>
    <property type="molecule type" value="Genomic_DNA"/>
</dbReference>
<protein>
    <submittedName>
        <fullName evidence="1">Uncharacterized protein</fullName>
    </submittedName>
</protein>
<sequence>MAPKSKTRSKKDQAQFIVYQPNPKEFCICLEAGTVYYIWSGNYPPTQDNRFARKVTRLKAIIPKQIPNIYDKGTYTVNKDDDKADTEKKLKEGVKKKSFSFILNGKRLKGRFIIKQTSAGTVLQKFKDKYAKEEDVLGRDLTRTISLMVPDYDPDSVKLHAPKRTGVRLKPEKEKVTKDTEEQPAEEITADKEIGNTEYHFAFYSSDNEPDLCVISNARNEVLVLQKNKDRWQLLKALKGSALKKEKELVKYAQALRHQQDQ</sequence>
<dbReference type="OrthoDB" id="666035at2"/>
<dbReference type="AlphaFoldDB" id="A0A1A9I0A3"/>
<name>A0A1A9I0A3_9BACT</name>
<evidence type="ECO:0000313" key="2">
    <source>
        <dbReference type="Proteomes" id="UP000077667"/>
    </source>
</evidence>
<dbReference type="RefSeq" id="WP_067752076.1">
    <property type="nucleotide sequence ID" value="NZ_CP015772.1"/>
</dbReference>
<evidence type="ECO:0000313" key="1">
    <source>
        <dbReference type="EMBL" id="ANH80160.1"/>
    </source>
</evidence>